<evidence type="ECO:0000313" key="2">
    <source>
        <dbReference type="EMBL" id="MRY56709.1"/>
    </source>
</evidence>
<dbReference type="EMBL" id="NFJX01000011">
    <property type="protein sequence ID" value="OUP17909.1"/>
    <property type="molecule type" value="Genomic_DNA"/>
</dbReference>
<sequence>MNTNRIYGHQELALLYFPNVLPSSASTQLTRFIRRDPELLSALEAIGYRKGIRLYTPLQVRTIVDHMGDPENWNL</sequence>
<reference evidence="5" key="6">
    <citation type="submission" date="2023-03" db="EMBL/GenBank/DDBJ databases">
        <title>Parabacteroides distasonis, a bacteria resistant against UC.</title>
        <authorList>
            <person name="Dai W."/>
        </authorList>
    </citation>
    <scope>NUCLEOTIDE SEQUENCE</scope>
    <source>
        <strain evidence="5">F1-28</strain>
    </source>
</reference>
<dbReference type="EMBL" id="CP120353">
    <property type="protein sequence ID" value="WET63260.1"/>
    <property type="molecule type" value="Genomic_DNA"/>
</dbReference>
<organism evidence="3 6">
    <name type="scientific">Parabacteroides distasonis</name>
    <dbReference type="NCBI Taxonomy" id="823"/>
    <lineage>
        <taxon>Bacteria</taxon>
        <taxon>Pseudomonadati</taxon>
        <taxon>Bacteroidota</taxon>
        <taxon>Bacteroidia</taxon>
        <taxon>Bacteroidales</taxon>
        <taxon>Tannerellaceae</taxon>
        <taxon>Parabacteroides</taxon>
    </lineage>
</organism>
<reference evidence="4 7" key="4">
    <citation type="submission" date="2019-07" db="EMBL/GenBank/DDBJ databases">
        <title>Genome sequencing of Parabacteroides distasonis iSURF_7.</title>
        <authorList>
            <person name="Degefu H.N."/>
            <person name="Ruoff K.L."/>
            <person name="Price C.E."/>
            <person name="Valls R.A."/>
            <person name="O'Toole G.A."/>
        </authorList>
    </citation>
    <scope>NUCLEOTIDE SEQUENCE [LARGE SCALE GENOMIC DNA]</scope>
    <source>
        <strain evidence="4 7">CFPLTA003_1B</strain>
    </source>
</reference>
<evidence type="ECO:0000313" key="4">
    <source>
        <dbReference type="EMBL" id="TWV60311.1"/>
    </source>
</evidence>
<dbReference type="RefSeq" id="WP_005863971.1">
    <property type="nucleotide sequence ID" value="NZ_AP019729.1"/>
</dbReference>
<accession>A0A174UXX4</accession>
<evidence type="ECO:0000313" key="3">
    <source>
        <dbReference type="EMBL" id="OUP17909.1"/>
    </source>
</evidence>
<dbReference type="EMBL" id="WKLT01000001">
    <property type="protein sequence ID" value="MRY56709.1"/>
    <property type="molecule type" value="Genomic_DNA"/>
</dbReference>
<reference evidence="1" key="5">
    <citation type="submission" date="2021-10" db="EMBL/GenBank/DDBJ databases">
        <title>Collection of gut derived symbiotic bacterial strains cultured from healthy donors.</title>
        <authorList>
            <person name="Lin H."/>
            <person name="Littmann E."/>
            <person name="Kohout C."/>
            <person name="Pamer E.G."/>
        </authorList>
    </citation>
    <scope>NUCLEOTIDE SEQUENCE</scope>
    <source>
        <strain evidence="1">DFI.2.94</strain>
    </source>
</reference>
<dbReference type="Proteomes" id="UP001198806">
    <property type="component" value="Unassembled WGS sequence"/>
</dbReference>
<evidence type="ECO:0000313" key="8">
    <source>
        <dbReference type="Proteomes" id="UP000463337"/>
    </source>
</evidence>
<evidence type="ECO:0000313" key="5">
    <source>
        <dbReference type="EMBL" id="WET63260.1"/>
    </source>
</evidence>
<dbReference type="EMBL" id="JAJCNI010000010">
    <property type="protein sequence ID" value="MCB6518204.1"/>
    <property type="molecule type" value="Genomic_DNA"/>
</dbReference>
<gene>
    <name evidence="3" type="ORF">B5F32_12665</name>
    <name evidence="4" type="ORF">FSA05_15710</name>
    <name evidence="2" type="ORF">GKD59_02025</name>
    <name evidence="1" type="ORF">LI194_10385</name>
    <name evidence="5" type="ORF">P2T59_16365</name>
</gene>
<proteinExistence type="predicted"/>
<reference evidence="2 8" key="3">
    <citation type="journal article" date="2019" name="Nat. Med.">
        <title>A library of human gut bacterial isolates paired with longitudinal multiomics data enables mechanistic microbiome research.</title>
        <authorList>
            <person name="Poyet M."/>
            <person name="Groussin M."/>
            <person name="Gibbons S.M."/>
            <person name="Avila-Pacheco J."/>
            <person name="Jiang X."/>
            <person name="Kearney S.M."/>
            <person name="Perrotta A.R."/>
            <person name="Berdy B."/>
            <person name="Zhao S."/>
            <person name="Lieberman T.D."/>
            <person name="Swanson P.K."/>
            <person name="Smith M."/>
            <person name="Roesemann S."/>
            <person name="Alexander J.E."/>
            <person name="Rich S.A."/>
            <person name="Livny J."/>
            <person name="Vlamakis H."/>
            <person name="Clish C."/>
            <person name="Bullock K."/>
            <person name="Deik A."/>
            <person name="Scott J."/>
            <person name="Pierce K.A."/>
            <person name="Xavier R.J."/>
            <person name="Alm E.J."/>
        </authorList>
    </citation>
    <scope>NUCLEOTIDE SEQUENCE [LARGE SCALE GENOMIC DNA]</scope>
    <source>
        <strain evidence="2 8">BIOML-A41</strain>
    </source>
</reference>
<dbReference type="Proteomes" id="UP000463337">
    <property type="component" value="Unassembled WGS sequence"/>
</dbReference>
<dbReference type="Pfam" id="PF14053">
    <property type="entry name" value="DUF4248"/>
    <property type="match status" value="1"/>
</dbReference>
<protein>
    <submittedName>
        <fullName evidence="1">DUF4248 domain-containing protein</fullName>
    </submittedName>
</protein>
<evidence type="ECO:0000313" key="1">
    <source>
        <dbReference type="EMBL" id="MCB6518204.1"/>
    </source>
</evidence>
<dbReference type="AlphaFoldDB" id="A0A174UXX4"/>
<dbReference type="Proteomes" id="UP000195950">
    <property type="component" value="Unassembled WGS sequence"/>
</dbReference>
<evidence type="ECO:0000313" key="6">
    <source>
        <dbReference type="Proteomes" id="UP000195950"/>
    </source>
</evidence>
<evidence type="ECO:0000313" key="7">
    <source>
        <dbReference type="Proteomes" id="UP000315827"/>
    </source>
</evidence>
<dbReference type="EMBL" id="VOHW01000010">
    <property type="protein sequence ID" value="TWV60311.1"/>
    <property type="molecule type" value="Genomic_DNA"/>
</dbReference>
<reference evidence="3" key="2">
    <citation type="journal article" date="2018" name="BMC Genomics">
        <title>Whole genome sequencing and function prediction of 133 gut anaerobes isolated from chicken caecum in pure cultures.</title>
        <authorList>
            <person name="Medvecky M."/>
            <person name="Cejkova D."/>
            <person name="Polansky O."/>
            <person name="Karasova D."/>
            <person name="Kubasova T."/>
            <person name="Cizek A."/>
            <person name="Rychlik I."/>
        </authorList>
    </citation>
    <scope>NUCLEOTIDE SEQUENCE</scope>
    <source>
        <strain evidence="3">An199</strain>
    </source>
</reference>
<name>A0A174UXX4_PARDI</name>
<reference evidence="6" key="1">
    <citation type="submission" date="2017-04" db="EMBL/GenBank/DDBJ databases">
        <title>Function of individual gut microbiota members based on whole genome sequencing of pure cultures obtained from chicken caecum.</title>
        <authorList>
            <person name="Medvecky M."/>
            <person name="Cejkova D."/>
            <person name="Polansky O."/>
            <person name="Karasova D."/>
            <person name="Kubasova T."/>
            <person name="Cizek A."/>
            <person name="Rychlik I."/>
        </authorList>
    </citation>
    <scope>NUCLEOTIDE SEQUENCE [LARGE SCALE GENOMIC DNA]</scope>
    <source>
        <strain evidence="6">An199</strain>
    </source>
</reference>
<dbReference type="Proteomes" id="UP000315827">
    <property type="component" value="Unassembled WGS sequence"/>
</dbReference>
<dbReference type="Proteomes" id="UP001221009">
    <property type="component" value="Chromosome"/>
</dbReference>
<dbReference type="InterPro" id="IPR025342">
    <property type="entry name" value="DUF4248"/>
</dbReference>